<gene>
    <name evidence="4" type="ORF">Vretifemale_10821</name>
    <name evidence="5" type="ORF">Vretimale_1428</name>
</gene>
<evidence type="ECO:0000256" key="2">
    <source>
        <dbReference type="SAM" id="MobiDB-lite"/>
    </source>
</evidence>
<comment type="caution">
    <text evidence="4">The sequence shown here is derived from an EMBL/GenBank/DDBJ whole genome shotgun (WGS) entry which is preliminary data.</text>
</comment>
<feature type="compositionally biased region" description="Polar residues" evidence="2">
    <location>
        <begin position="2983"/>
        <end position="3006"/>
    </location>
</feature>
<evidence type="ECO:0000256" key="1">
    <source>
        <dbReference type="SAM" id="Coils"/>
    </source>
</evidence>
<accession>A0A8J4CIR9</accession>
<reference evidence="4" key="1">
    <citation type="journal article" date="2021" name="Proc. Natl. Acad. Sci. U.S.A.">
        <title>Three genomes in the algal genus Volvox reveal the fate of a haploid sex-determining region after a transition to homothallism.</title>
        <authorList>
            <person name="Yamamoto K."/>
            <person name="Hamaji T."/>
            <person name="Kawai-Toyooka H."/>
            <person name="Matsuzaki R."/>
            <person name="Takahashi F."/>
            <person name="Nishimura Y."/>
            <person name="Kawachi M."/>
            <person name="Noguchi H."/>
            <person name="Minakuchi Y."/>
            <person name="Umen J.G."/>
            <person name="Toyoda A."/>
            <person name="Nozaki H."/>
        </authorList>
    </citation>
    <scope>NUCLEOTIDE SEQUENCE</scope>
    <source>
        <strain evidence="5">NIES-3785</strain>
        <strain evidence="4">NIES-3786</strain>
    </source>
</reference>
<feature type="compositionally biased region" description="Low complexity" evidence="2">
    <location>
        <begin position="1222"/>
        <end position="1239"/>
    </location>
</feature>
<feature type="coiled-coil region" evidence="1">
    <location>
        <begin position="2505"/>
        <end position="2584"/>
    </location>
</feature>
<feature type="compositionally biased region" description="Polar residues" evidence="2">
    <location>
        <begin position="156"/>
        <end position="181"/>
    </location>
</feature>
<dbReference type="Proteomes" id="UP000747110">
    <property type="component" value="Unassembled WGS sequence"/>
</dbReference>
<keyword evidence="6" id="KW-1185">Reference proteome</keyword>
<feature type="region of interest" description="Disordered" evidence="2">
    <location>
        <begin position="152"/>
        <end position="181"/>
    </location>
</feature>
<feature type="region of interest" description="Disordered" evidence="2">
    <location>
        <begin position="3043"/>
        <end position="3129"/>
    </location>
</feature>
<feature type="signal peptide" evidence="3">
    <location>
        <begin position="1"/>
        <end position="17"/>
    </location>
</feature>
<dbReference type="OrthoDB" id="10255522at2759"/>
<evidence type="ECO:0000256" key="3">
    <source>
        <dbReference type="SAM" id="SignalP"/>
    </source>
</evidence>
<feature type="region of interest" description="Disordered" evidence="2">
    <location>
        <begin position="2983"/>
        <end position="3031"/>
    </location>
</feature>
<organism evidence="4 6">
    <name type="scientific">Volvox reticuliferus</name>
    <dbReference type="NCBI Taxonomy" id="1737510"/>
    <lineage>
        <taxon>Eukaryota</taxon>
        <taxon>Viridiplantae</taxon>
        <taxon>Chlorophyta</taxon>
        <taxon>core chlorophytes</taxon>
        <taxon>Chlorophyceae</taxon>
        <taxon>CS clade</taxon>
        <taxon>Chlamydomonadales</taxon>
        <taxon>Volvocaceae</taxon>
        <taxon>Volvox</taxon>
    </lineage>
</organism>
<feature type="coiled-coil region" evidence="1">
    <location>
        <begin position="2323"/>
        <end position="2479"/>
    </location>
</feature>
<feature type="chain" id="PRO_5036271528" evidence="3">
    <location>
        <begin position="18"/>
        <end position="3220"/>
    </location>
</feature>
<feature type="coiled-coil region" evidence="1">
    <location>
        <begin position="432"/>
        <end position="508"/>
    </location>
</feature>
<feature type="coiled-coil region" evidence="1">
    <location>
        <begin position="1487"/>
        <end position="1556"/>
    </location>
</feature>
<feature type="coiled-coil region" evidence="1">
    <location>
        <begin position="2256"/>
        <end position="2290"/>
    </location>
</feature>
<feature type="coiled-coil region" evidence="1">
    <location>
        <begin position="327"/>
        <end position="361"/>
    </location>
</feature>
<keyword evidence="1" id="KW-0175">Coiled coil</keyword>
<feature type="coiled-coil region" evidence="1">
    <location>
        <begin position="1687"/>
        <end position="1887"/>
    </location>
</feature>
<name>A0A8J4CIR9_9CHLO</name>
<feature type="coiled-coil region" evidence="1">
    <location>
        <begin position="243"/>
        <end position="277"/>
    </location>
</feature>
<proteinExistence type="predicted"/>
<dbReference type="PANTHER" id="PTHR23159">
    <property type="entry name" value="CENTROSOMAL PROTEIN 2"/>
    <property type="match status" value="1"/>
</dbReference>
<feature type="compositionally biased region" description="Basic and acidic residues" evidence="2">
    <location>
        <begin position="1244"/>
        <end position="1254"/>
    </location>
</feature>
<dbReference type="PANTHER" id="PTHR23159:SF60">
    <property type="entry name" value="SPINDLE ASSEMBLY ABNORMAL PROTEIN 4"/>
    <property type="match status" value="1"/>
</dbReference>
<feature type="compositionally biased region" description="Low complexity" evidence="2">
    <location>
        <begin position="1373"/>
        <end position="1389"/>
    </location>
</feature>
<dbReference type="Proteomes" id="UP000722791">
    <property type="component" value="Unassembled WGS sequence"/>
</dbReference>
<evidence type="ECO:0000313" key="6">
    <source>
        <dbReference type="Proteomes" id="UP000747110"/>
    </source>
</evidence>
<dbReference type="EMBL" id="BNCQ01000002">
    <property type="protein sequence ID" value="GIL95394.1"/>
    <property type="molecule type" value="Genomic_DNA"/>
</dbReference>
<feature type="compositionally biased region" description="Low complexity" evidence="2">
    <location>
        <begin position="3047"/>
        <end position="3061"/>
    </location>
</feature>
<feature type="coiled-coil region" evidence="1">
    <location>
        <begin position="1610"/>
        <end position="1658"/>
    </location>
</feature>
<feature type="coiled-coil region" evidence="1">
    <location>
        <begin position="24"/>
        <end position="107"/>
    </location>
</feature>
<feature type="coiled-coil region" evidence="1">
    <location>
        <begin position="1326"/>
        <end position="1358"/>
    </location>
</feature>
<evidence type="ECO:0000313" key="4">
    <source>
        <dbReference type="EMBL" id="GIL81840.1"/>
    </source>
</evidence>
<feature type="compositionally biased region" description="Polar residues" evidence="2">
    <location>
        <begin position="3084"/>
        <end position="3113"/>
    </location>
</feature>
<sequence length="3220" mass="353872">MWSVLLSLLASLLGFLAWHYRECSRRHEEVIENQELELELAHKERDAAKREKEKALVPIDALKKDIEKKSRTIETLEDVLRQKNDWIDCLENKKTEVERALHFTKQELRRNILAERQRQLTEMGLPVTPQTANHGNARVLGSTGIVPTPFGALASPWSTSTQGPQQEEGQASSGRPSTQVQHGDFDLHQARIQVLSIKAEADTFRAQLLEAQDAAAQREAEVNVFRSELLQAQEAVAHQEAEADTIRVRLLEAQDAVARLEAEVDTLRAKLLEARGGVKQREAETDTVRAKLFEAQGTKAKQDAEVDILRESLRGAEVAASQRGAEVDALRAELLEAQVTAAQQEAEASNLRSELIQVKGAVVQREAEAGTLRAKLQESQNAVAQLAAAVDTFRATLLETQNAAAQKDAETGILQERLREAQDAVALHEMEGKNLRMEFNEAKNDVARLAEKVADMSKELEEKSHDAMRLEEDLRKSEKDVSALRAEVDMLQASKEEAKAQLVSATRTLTSQDLCVQVISDEIASLQEDRMRFCSTLADLNSRFAKFWSIGVPRLEAFGSSLDDVSRLAAELVEALEERNSLGVTLKALLAEKSNELIHVADECSRLVESTGEAVTTSCLVASVVDMLGVKCDELEALRAKTAELHKELQAAHAENARLRTEQSEVNTQLDAARAQREAYEDMMHQRLEDADAAILQLKGQIHDQEEERARLAAEWDAAEATLKERVSALEGLHVAARLELEGAKERLSASEADAEQRRLESIALLNQLSSATAAMEVGRDREVRTAQQWQAEVDALVSQMSAVIEQLKQHCTDFVDLRHKLMLVDVAMQRVLEAEVYGRENAMSMSHVNAQLASIAAEAAVRHAEEVATLNRRLAAAEVHAAEVGPLRARLALVEAAAAVLGPLREHLAVVEAEAVQFDPLHKPMAQDEGSAGRISSALTVLVEQIAQLEFDARNRAVDLLALHEQKATLLQAAAQAAHLERDKECAQLRQEIAALRSQLQQIQDEWADRYIEIEARLRVSERLRQVTEQRLAEERGVSKSGMTELAEKLDKLEVKNRATAAASAALMQELDRHAGELRVFLQSTLPEVVVVLETEGVAGASRAMAPHTEGYEPTSLASRDLGDEELRGMAFLEQVRLLMSYSRRLSDRTWQAEKRMEEIHIQNRLMTSELSEVGRQLNAVIEAAAQALNAAAATAAASKLSLSSARGRAGKGQHLEESSHQAAAANGGAGESNCGSSVECTPQRDQDTDRRLRIGPSAPQTGPDATSPPQHPAESVVAGPLTLDTEPLACVPAAAGAVGPRCISQADVAAQVEGLVSLAAHLAVLRSCSEAAEAEAEAMRAEKERYQLELDAYARSVSDLVAAASRHVSASASRRSTFSPQQSPSTSWYNHGTAEGDTDAEHQQQDLAVDLHAAMAALVAVPPCVPAMEEELSGTLADCSAGRNGDDTGDIEGAVLDATHRKELGALRRHMEALVAMEAASLERAERAEEERLRLVTEAEQLKRRLQEAKECQIADACRVDVLLGERHDLELRLDQLTARYAHENLAYEELKTKHELLQQSWKEQAVSLGQLRQDSEDLRSQIVKLNAGRCELADRCDELTEFHLKALTEANETISELRAQYMAAQADLQGSMENNGSLSMELRAKQAELDEAAAELVRVATASEALVARNEALVAENGELLQNHEALGAEFEMAQSQIAEAQSQVAELDAQRDQLAAERDMLHGQLVELQAVRDELQAKLDVMEAMAAEMQRSCSALKEENLALKDAAEGAEMLRVALHAQHEELQQQQQALQIQYEDALKQCEYLDAQLVEGAEREAELVMHLEELEEEAQAQRQHAVEAEAEIKRAAAERTNSLLGNAHNRVDELTEEIAQLRASLENEAELRGAYVVETAQLRAALKEATAEWFTLSDEITQLRTSSQTAIEERDALRVQSATLQASLKDRTAQLETLEVQAMQLGASLSEQRDTLEADAMRLGASLLETTEMRDALEADVMRLRAALKERTTQRDILESEAMQLGASLQEKIENCHALEAKVEHLHLNLQERTEQRDKLGVEAAQLESSLQERTEQRDELVAEAAELKASLQERTEQHNVLAAEAAQLKSSLQERTQQLDALALEAAQLKLLLQEMTEQRDALAAEAAQLKMSLQERTEQRDELVDEAAQLKSSLQERMEQRDALAAEAAQLRSSLLERTTQYNELVNEAAKLQASLQDRTDQLDALAAEEAQLELSLQERTQRHDALAAEAAQLKTCLHERMEQYDELAAEAAQLKSSLQERMEQYAELTAAAAELKFSLEKRTEEHEALLIEAAQLKSSLQGRMKEYLELAKEAAQLKSSLQEKTQQYNELAAEAAQLKASLQERTEQRDELAAEAAQLKSSLQERTEQRDELAAEAAQLKASLQERTEQRDELEDEAAQLKASLQERTEQRDELEEEAAQLKSSLQERTEQRDELAAEAAQLKASLQERTEQRDELVAEEARLLALLHERTEELDARAEAAAQYHASLQERTEQLEALVKEVAKLQATVQERTEQYDVLLVESTQLRMSLHERTEQRDILEVEITQLKASLQQANERRDVLEMEGTQLLGDLHRSTQQRDAAEAEATQLRISLSERTDQRDELEVEVTQLKASLKQANERHDALEEETTSLRTALLQATEQHNAVEAEAVQVKASLQERTEQRDALETEMTNLKVFLQQAIERRNALEEETALLRSALQQATEQHNAVEAEAVQVKASLQERTEQRDALEAEIDVLKVEATRREAQLEHRRRQSDDVLARVHAKTVECCDLQKRLEEVNEKLAVSEDSVHKLREVNSLLVKRIAKSQGNRTMVPTASPQDDDSMVDTSLAATVTVGLGVATCSVGDISNGLLGSSPPAESSCVAHAKASETGLAGRGKVEAAKRDDVSSAGDVTHAVTAAVDSSANRSPGPNGGQLSSLHRLLQDVLPKLESVLVRAPYVAASPRLSGGGGLPLLPNSLAPIPSSSSANHHPSITSQEVVSSSPGLPTSGMKRDGLTCSSGTPGARGHIRSEGGIIDDRSAAAGTWSPAARPTSSSSAAHPVLGPLPSYITITSSPRTSKAGHQVTQWDNSGASVNSSSVLRDRQTASQQSSLGGADGPETGASFSLDCSPLPSPMLSHLLPPVPSRISLERGGRGAQGGFVNPMFVYTSPLRVPTHNDKDSCEWLPQQDEAAYEMVDMLRQVLEVIRGVSVEISTDKLK</sequence>
<feature type="region of interest" description="Disordered" evidence="2">
    <location>
        <begin position="1210"/>
        <end position="1278"/>
    </location>
</feature>
<evidence type="ECO:0000313" key="5">
    <source>
        <dbReference type="EMBL" id="GIL95394.1"/>
    </source>
</evidence>
<feature type="coiled-coil region" evidence="1">
    <location>
        <begin position="964"/>
        <end position="1007"/>
    </location>
</feature>
<keyword evidence="3" id="KW-0732">Signal</keyword>
<feature type="region of interest" description="Disordered" evidence="2">
    <location>
        <begin position="1373"/>
        <end position="1403"/>
    </location>
</feature>
<protein>
    <submittedName>
        <fullName evidence="4">Uncharacterized protein</fullName>
    </submittedName>
</protein>
<feature type="coiled-coil region" evidence="1">
    <location>
        <begin position="2613"/>
        <end position="2766"/>
    </location>
</feature>
<feature type="coiled-coil region" evidence="1">
    <location>
        <begin position="632"/>
        <end position="761"/>
    </location>
</feature>
<dbReference type="EMBL" id="BNCP01000022">
    <property type="protein sequence ID" value="GIL81840.1"/>
    <property type="molecule type" value="Genomic_DNA"/>
</dbReference>
<feature type="compositionally biased region" description="Polar residues" evidence="2">
    <location>
        <begin position="1260"/>
        <end position="1270"/>
    </location>
</feature>
<feature type="coiled-coil region" evidence="1">
    <location>
        <begin position="1990"/>
        <end position="2227"/>
    </location>
</feature>